<evidence type="ECO:0000256" key="1">
    <source>
        <dbReference type="SAM" id="MobiDB-lite"/>
    </source>
</evidence>
<evidence type="ECO:0000313" key="3">
    <source>
        <dbReference type="EMBL" id="MCP2361570.1"/>
    </source>
</evidence>
<dbReference type="AlphaFoldDB" id="A0A9X2K6K3"/>
<dbReference type="RefSeq" id="WP_253751000.1">
    <property type="nucleotide sequence ID" value="NZ_BAABKA010000064.1"/>
</dbReference>
<dbReference type="EMBL" id="JAMZEB010000002">
    <property type="protein sequence ID" value="MCP2361570.1"/>
    <property type="molecule type" value="Genomic_DNA"/>
</dbReference>
<accession>A0A9X2K6K3</accession>
<evidence type="ECO:0000313" key="4">
    <source>
        <dbReference type="Proteomes" id="UP001139648"/>
    </source>
</evidence>
<comment type="caution">
    <text evidence="3">The sequence shown here is derived from an EMBL/GenBank/DDBJ whole genome shotgun (WGS) entry which is preliminary data.</text>
</comment>
<evidence type="ECO:0008006" key="5">
    <source>
        <dbReference type="Google" id="ProtNLM"/>
    </source>
</evidence>
<reference evidence="3" key="1">
    <citation type="submission" date="2022-06" db="EMBL/GenBank/DDBJ databases">
        <title>Sequencing the genomes of 1000 actinobacteria strains.</title>
        <authorList>
            <person name="Klenk H.-P."/>
        </authorList>
    </citation>
    <scope>NUCLEOTIDE SEQUENCE</scope>
    <source>
        <strain evidence="3">DSM 46694</strain>
    </source>
</reference>
<proteinExistence type="predicted"/>
<dbReference type="Proteomes" id="UP001139648">
    <property type="component" value="Unassembled WGS sequence"/>
</dbReference>
<feature type="compositionally biased region" description="Low complexity" evidence="1">
    <location>
        <begin position="35"/>
        <end position="55"/>
    </location>
</feature>
<gene>
    <name evidence="3" type="ORF">HD597_008590</name>
</gene>
<name>A0A9X2K6K3_9ACTN</name>
<keyword evidence="4" id="KW-1185">Reference proteome</keyword>
<feature type="signal peptide" evidence="2">
    <location>
        <begin position="1"/>
        <end position="27"/>
    </location>
</feature>
<feature type="chain" id="PRO_5040868431" description="Small secreted hydrophilic protein" evidence="2">
    <location>
        <begin position="28"/>
        <end position="139"/>
    </location>
</feature>
<feature type="compositionally biased region" description="Acidic residues" evidence="1">
    <location>
        <begin position="124"/>
        <end position="139"/>
    </location>
</feature>
<feature type="region of interest" description="Disordered" evidence="1">
    <location>
        <begin position="30"/>
        <end position="139"/>
    </location>
</feature>
<organism evidence="3 4">
    <name type="scientific">Nonomuraea thailandensis</name>
    <dbReference type="NCBI Taxonomy" id="1188745"/>
    <lineage>
        <taxon>Bacteria</taxon>
        <taxon>Bacillati</taxon>
        <taxon>Actinomycetota</taxon>
        <taxon>Actinomycetes</taxon>
        <taxon>Streptosporangiales</taxon>
        <taxon>Streptosporangiaceae</taxon>
        <taxon>Nonomuraea</taxon>
    </lineage>
</organism>
<sequence length="139" mass="13845">MKHRGTVILLALLVAAAGVMSVRLVRAADEELDLGGPVVVSPTSSPSSGSASRPVRTGDEGGVPDPARTGQAGTSEPARTGEASPGASPGAVKSGEPVRSERPTPRKTKAEPVKPPSPRPGGGDDGDDDDDGGDDDGDD</sequence>
<keyword evidence="2" id="KW-0732">Signal</keyword>
<evidence type="ECO:0000256" key="2">
    <source>
        <dbReference type="SAM" id="SignalP"/>
    </source>
</evidence>
<protein>
    <recommendedName>
        <fullName evidence="5">Small secreted hydrophilic protein</fullName>
    </recommendedName>
</protein>
<feature type="compositionally biased region" description="Basic and acidic residues" evidence="1">
    <location>
        <begin position="96"/>
        <end position="112"/>
    </location>
</feature>